<dbReference type="InterPro" id="IPR051260">
    <property type="entry name" value="Diverse_substr_monoxygenases"/>
</dbReference>
<proteinExistence type="predicted"/>
<keyword evidence="4" id="KW-0503">Monooxygenase</keyword>
<dbReference type="GO" id="GO:0004497">
    <property type="term" value="F:monooxygenase activity"/>
    <property type="evidence" value="ECO:0007669"/>
    <property type="project" value="UniProtKB-KW"/>
</dbReference>
<name>A0A8I0HM26_9CORY</name>
<dbReference type="SUPFAM" id="SSF51679">
    <property type="entry name" value="Bacterial luciferase-like"/>
    <property type="match status" value="1"/>
</dbReference>
<comment type="caution">
    <text evidence="6">The sequence shown here is derived from an EMBL/GenBank/DDBJ whole genome shotgun (WGS) entry which is preliminary data.</text>
</comment>
<dbReference type="EMBL" id="JACSPR010000001">
    <property type="protein sequence ID" value="MBD8029001.1"/>
    <property type="molecule type" value="Genomic_DNA"/>
</dbReference>
<keyword evidence="7" id="KW-1185">Reference proteome</keyword>
<dbReference type="PANTHER" id="PTHR30011">
    <property type="entry name" value="ALKANESULFONATE MONOOXYGENASE-RELATED"/>
    <property type="match status" value="1"/>
</dbReference>
<dbReference type="GO" id="GO:0016705">
    <property type="term" value="F:oxidoreductase activity, acting on paired donors, with incorporation or reduction of molecular oxygen"/>
    <property type="evidence" value="ECO:0007669"/>
    <property type="project" value="InterPro"/>
</dbReference>
<organism evidence="6 7">
    <name type="scientific">Corynebacterium gallinarum</name>
    <dbReference type="NCBI Taxonomy" id="2762214"/>
    <lineage>
        <taxon>Bacteria</taxon>
        <taxon>Bacillati</taxon>
        <taxon>Actinomycetota</taxon>
        <taxon>Actinomycetes</taxon>
        <taxon>Mycobacteriales</taxon>
        <taxon>Corynebacteriaceae</taxon>
        <taxon>Corynebacterium</taxon>
    </lineage>
</organism>
<evidence type="ECO:0000313" key="7">
    <source>
        <dbReference type="Proteomes" id="UP000650224"/>
    </source>
</evidence>
<dbReference type="InterPro" id="IPR036661">
    <property type="entry name" value="Luciferase-like_sf"/>
</dbReference>
<dbReference type="PANTHER" id="PTHR30011:SF16">
    <property type="entry name" value="C2H2 FINGER DOMAIN TRANSCRIPTION FACTOR (EUROFUNG)-RELATED"/>
    <property type="match status" value="1"/>
</dbReference>
<dbReference type="EC" id="1.-.-.-" evidence="6"/>
<gene>
    <name evidence="6" type="ORF">H9627_01425</name>
</gene>
<evidence type="ECO:0000256" key="4">
    <source>
        <dbReference type="ARBA" id="ARBA00023033"/>
    </source>
</evidence>
<sequence>MFKVVIMDASPTPIFNRGYTHLRGGDTGISLGLMLPIGPELGRGQMVPIQHSIDLARRAEDAGFRGLWVRDVPLAIPQGLSPENQQAVYLDDPFLMLGAMAQATSTIALGTAATVLPLRHPLHVAKSALTLDRLSGGRFILGIGSGDRPEEFEVFSKDLDGRRDAIRRGWSLLRAAFAPDEPGRAPLLEATDGHAPTTVPDTRIPLIAVGSARQTVQWIVRNADGWATYYRPTEQQVGRLDLWNQARESVRNPANPDPLLISSMGLELTDTSGELELGLRTTSRGLIDHLHTMRELGIHHVILNISGRPAGEVIDQIGTEVLPYLG</sequence>
<feature type="domain" description="Luciferase-like" evidence="5">
    <location>
        <begin position="31"/>
        <end position="259"/>
    </location>
</feature>
<evidence type="ECO:0000256" key="3">
    <source>
        <dbReference type="ARBA" id="ARBA00023002"/>
    </source>
</evidence>
<dbReference type="InterPro" id="IPR020020">
    <property type="entry name" value="Luciferase-type_oxidoreductase"/>
</dbReference>
<evidence type="ECO:0000256" key="2">
    <source>
        <dbReference type="ARBA" id="ARBA00022643"/>
    </source>
</evidence>
<dbReference type="InterPro" id="IPR011251">
    <property type="entry name" value="Luciferase-like_dom"/>
</dbReference>
<evidence type="ECO:0000256" key="1">
    <source>
        <dbReference type="ARBA" id="ARBA00022630"/>
    </source>
</evidence>
<reference evidence="6 7" key="1">
    <citation type="submission" date="2020-08" db="EMBL/GenBank/DDBJ databases">
        <title>A Genomic Blueprint of the Chicken Gut Microbiome.</title>
        <authorList>
            <person name="Gilroy R."/>
            <person name="Ravi A."/>
            <person name="Getino M."/>
            <person name="Pursley I."/>
            <person name="Horton D.L."/>
            <person name="Alikhan N.-F."/>
            <person name="Baker D."/>
            <person name="Gharbi K."/>
            <person name="Hall N."/>
            <person name="Watson M."/>
            <person name="Adriaenssens E.M."/>
            <person name="Foster-Nyarko E."/>
            <person name="Jarju S."/>
            <person name="Secka A."/>
            <person name="Antonio M."/>
            <person name="Oren A."/>
            <person name="Chaudhuri R."/>
            <person name="La Ragione R.M."/>
            <person name="Hildebrand F."/>
            <person name="Pallen M.J."/>
        </authorList>
    </citation>
    <scope>NUCLEOTIDE SEQUENCE [LARGE SCALE GENOMIC DNA]</scope>
    <source>
        <strain evidence="6 7">Sa1YVA5</strain>
    </source>
</reference>
<dbReference type="Pfam" id="PF00296">
    <property type="entry name" value="Bac_luciferase"/>
    <property type="match status" value="1"/>
</dbReference>
<dbReference type="NCBIfam" id="TIGR03571">
    <property type="entry name" value="lucif_BA3436"/>
    <property type="match status" value="1"/>
</dbReference>
<keyword evidence="2" id="KW-0288">FMN</keyword>
<keyword evidence="1" id="KW-0285">Flavoprotein</keyword>
<dbReference type="Proteomes" id="UP000650224">
    <property type="component" value="Unassembled WGS sequence"/>
</dbReference>
<keyword evidence="3 6" id="KW-0560">Oxidoreductase</keyword>
<protein>
    <submittedName>
        <fullName evidence="6">TIGR03571 family LLM class oxidoreductase</fullName>
        <ecNumber evidence="6">1.-.-.-</ecNumber>
    </submittedName>
</protein>
<evidence type="ECO:0000313" key="6">
    <source>
        <dbReference type="EMBL" id="MBD8029001.1"/>
    </source>
</evidence>
<dbReference type="AlphaFoldDB" id="A0A8I0HM26"/>
<evidence type="ECO:0000259" key="5">
    <source>
        <dbReference type="Pfam" id="PF00296"/>
    </source>
</evidence>
<accession>A0A8I0HM26</accession>
<dbReference type="Gene3D" id="3.20.20.30">
    <property type="entry name" value="Luciferase-like domain"/>
    <property type="match status" value="1"/>
</dbReference>